<evidence type="ECO:0000256" key="1">
    <source>
        <dbReference type="SAM" id="SignalP"/>
    </source>
</evidence>
<sequence>MRRRLIFSVSVLSCLLYASSALADDPCKVTLCLWGKMNGSSRDGCSDAEKTFFNIIKKKHGSFLPNHTFDARKDFLNNECPAPYGVSQYVDKVLQKYGKVKL</sequence>
<name>A0AB38NY42_9ENTR</name>
<dbReference type="Pfam" id="PF07424">
    <property type="entry name" value="TrbM"/>
    <property type="match status" value="1"/>
</dbReference>
<feature type="chain" id="PRO_5044202815" evidence="1">
    <location>
        <begin position="24"/>
        <end position="102"/>
    </location>
</feature>
<dbReference type="InterPro" id="IPR009989">
    <property type="entry name" value="TrbM"/>
</dbReference>
<proteinExistence type="predicted"/>
<dbReference type="EMBL" id="QGAL01000013">
    <property type="protein sequence ID" value="TKK13639.1"/>
    <property type="molecule type" value="Genomic_DNA"/>
</dbReference>
<evidence type="ECO:0000313" key="2">
    <source>
        <dbReference type="EMBL" id="TKK13639.1"/>
    </source>
</evidence>
<gene>
    <name evidence="2" type="ORF">EcCFBP13530_22825</name>
</gene>
<evidence type="ECO:0000313" key="3">
    <source>
        <dbReference type="Proteomes" id="UP000306327"/>
    </source>
</evidence>
<dbReference type="Proteomes" id="UP000306327">
    <property type="component" value="Unassembled WGS sequence"/>
</dbReference>
<accession>A0AB38NY42</accession>
<dbReference type="RefSeq" id="WP_137273517.1">
    <property type="nucleotide sequence ID" value="NZ_QGAL01000013.1"/>
</dbReference>
<keyword evidence="1" id="KW-0732">Signal</keyword>
<feature type="signal peptide" evidence="1">
    <location>
        <begin position="1"/>
        <end position="23"/>
    </location>
</feature>
<dbReference type="AlphaFoldDB" id="A0AB38NY42"/>
<organism evidence="2 3">
    <name type="scientific">Enterobacter cancerogenus</name>
    <dbReference type="NCBI Taxonomy" id="69218"/>
    <lineage>
        <taxon>Bacteria</taxon>
        <taxon>Pseudomonadati</taxon>
        <taxon>Pseudomonadota</taxon>
        <taxon>Gammaproteobacteria</taxon>
        <taxon>Enterobacterales</taxon>
        <taxon>Enterobacteriaceae</taxon>
        <taxon>Enterobacter</taxon>
        <taxon>Enterobacter cloacae complex</taxon>
    </lineage>
</organism>
<reference evidence="2 3" key="1">
    <citation type="journal article" date="2019" name="Sci. Rep.">
        <title>Differences in resource use lead to coexistence of seed-transmitted microbial populations.</title>
        <authorList>
            <person name="Torres-Cortes G."/>
            <person name="Garcia B.J."/>
            <person name="Compant S."/>
            <person name="Rezki S."/>
            <person name="Jones P."/>
            <person name="Preveaux A."/>
            <person name="Briand M."/>
            <person name="Roulet A."/>
            <person name="Bouchez O."/>
            <person name="Jacobson D."/>
            <person name="Barret M."/>
        </authorList>
    </citation>
    <scope>NUCLEOTIDE SEQUENCE [LARGE SCALE GENOMIC DNA]</scope>
    <source>
        <strain evidence="2 3">CFBP13530</strain>
    </source>
</reference>
<comment type="caution">
    <text evidence="2">The sequence shown here is derived from an EMBL/GenBank/DDBJ whole genome shotgun (WGS) entry which is preliminary data.</text>
</comment>
<protein>
    <submittedName>
        <fullName evidence="2">IncN plasmid KikA protein</fullName>
    </submittedName>
</protein>